<organism evidence="4 5">
    <name type="scientific">Rehmannia glutinosa</name>
    <name type="common">Chinese foxglove</name>
    <dbReference type="NCBI Taxonomy" id="99300"/>
    <lineage>
        <taxon>Eukaryota</taxon>
        <taxon>Viridiplantae</taxon>
        <taxon>Streptophyta</taxon>
        <taxon>Embryophyta</taxon>
        <taxon>Tracheophyta</taxon>
        <taxon>Spermatophyta</taxon>
        <taxon>Magnoliopsida</taxon>
        <taxon>eudicotyledons</taxon>
        <taxon>Gunneridae</taxon>
        <taxon>Pentapetalae</taxon>
        <taxon>asterids</taxon>
        <taxon>lamiids</taxon>
        <taxon>Lamiales</taxon>
        <taxon>Orobanchaceae</taxon>
        <taxon>Rehmannieae</taxon>
        <taxon>Rehmannia</taxon>
    </lineage>
</organism>
<accession>A0ABR0U0W3</accession>
<gene>
    <name evidence="4" type="ORF">DH2020_008397</name>
</gene>
<evidence type="ECO:0000256" key="3">
    <source>
        <dbReference type="ARBA" id="ARBA00022946"/>
    </source>
</evidence>
<evidence type="ECO:0000313" key="5">
    <source>
        <dbReference type="Proteomes" id="UP001318860"/>
    </source>
</evidence>
<keyword evidence="2" id="KW-0806">Transcription termination</keyword>
<reference evidence="4 5" key="1">
    <citation type="journal article" date="2021" name="Comput. Struct. Biotechnol. J.">
        <title>De novo genome assembly of the potent medicinal plant Rehmannia glutinosa using nanopore technology.</title>
        <authorList>
            <person name="Ma L."/>
            <person name="Dong C."/>
            <person name="Song C."/>
            <person name="Wang X."/>
            <person name="Zheng X."/>
            <person name="Niu Y."/>
            <person name="Chen S."/>
            <person name="Feng W."/>
        </authorList>
    </citation>
    <scope>NUCLEOTIDE SEQUENCE [LARGE SCALE GENOMIC DNA]</scope>
    <source>
        <strain evidence="4">DH-2019</strain>
    </source>
</reference>
<keyword evidence="5" id="KW-1185">Reference proteome</keyword>
<comment type="similarity">
    <text evidence="1">Belongs to the mTERF family.</text>
</comment>
<evidence type="ECO:0000256" key="2">
    <source>
        <dbReference type="ARBA" id="ARBA00022472"/>
    </source>
</evidence>
<name>A0ABR0U0W3_REHGL</name>
<protein>
    <submittedName>
        <fullName evidence="4">Uncharacterized protein</fullName>
    </submittedName>
</protein>
<evidence type="ECO:0000256" key="1">
    <source>
        <dbReference type="ARBA" id="ARBA00007692"/>
    </source>
</evidence>
<dbReference type="Pfam" id="PF02536">
    <property type="entry name" value="mTERF"/>
    <property type="match status" value="1"/>
</dbReference>
<dbReference type="PANTHER" id="PTHR13068">
    <property type="entry name" value="CGI-12 PROTEIN-RELATED"/>
    <property type="match status" value="1"/>
</dbReference>
<keyword evidence="2" id="KW-0804">Transcription</keyword>
<keyword evidence="2" id="KW-0805">Transcription regulation</keyword>
<sequence>MVSIHIRRGLIYLISRNSSFLCKPSIYLHFPTSTDKQSVITPKFSELLMQKYHFHPQASSQLVSVLSSLKNPQKSDATLSFFLESGFSETQLEKILTSWPELLSVNLEKIIKPKIKILQDFGFSANEIVDIISKDPWIFHANASKRVIPSLSVLKGLLGSTEKVARILKVSGRYLKSDLDKSLVPNINFLTSCGIGVDKIFWLLYYLPRVLLQKPENMRKYVEKADRMGADRSSKMFIHSVRVVSSMSNETWELKMKAFRDVGFCEHDLLRLFRIAPLVFAVSGEKIKKVKEVVLATGKYDLSCIVNNPTSLCRSVEKRYKPRIEVLKILEGKNLITTWPGFSALYKFSDKKFYEKFVSPYYNEVGEVYMTLSGKREVNSVASPKELGLSH</sequence>
<evidence type="ECO:0000313" key="4">
    <source>
        <dbReference type="EMBL" id="KAK6116128.1"/>
    </source>
</evidence>
<keyword evidence="3" id="KW-0809">Transit peptide</keyword>
<dbReference type="InterPro" id="IPR038538">
    <property type="entry name" value="MTERF_sf"/>
</dbReference>
<proteinExistence type="inferred from homology"/>
<dbReference type="InterPro" id="IPR003690">
    <property type="entry name" value="MTERF"/>
</dbReference>
<dbReference type="EMBL" id="JABTTQ020003506">
    <property type="protein sequence ID" value="KAK6116128.1"/>
    <property type="molecule type" value="Genomic_DNA"/>
</dbReference>
<dbReference type="Gene3D" id="1.25.70.10">
    <property type="entry name" value="Transcription termination factor 3, mitochondrial"/>
    <property type="match status" value="1"/>
</dbReference>
<comment type="caution">
    <text evidence="4">The sequence shown here is derived from an EMBL/GenBank/DDBJ whole genome shotgun (WGS) entry which is preliminary data.</text>
</comment>
<dbReference type="SMART" id="SM00733">
    <property type="entry name" value="Mterf"/>
    <property type="match status" value="5"/>
</dbReference>
<dbReference type="Proteomes" id="UP001318860">
    <property type="component" value="Unassembled WGS sequence"/>
</dbReference>
<dbReference type="PANTHER" id="PTHR13068:SF130">
    <property type="entry name" value="TRANSCRIPTION TERMINATION FACTOR MTERF6, CHLOROPLASTIC_MITOCHONDRIAL-LIKE"/>
    <property type="match status" value="1"/>
</dbReference>